<feature type="compositionally biased region" description="Acidic residues" evidence="3">
    <location>
        <begin position="11"/>
        <end position="21"/>
    </location>
</feature>
<dbReference type="Gene3D" id="1.10.437.10">
    <property type="entry name" value="Blc2-like"/>
    <property type="match status" value="1"/>
</dbReference>
<dbReference type="PANTHER" id="PTHR14965">
    <property type="entry name" value="SI:CH73-248E21.1"/>
    <property type="match status" value="1"/>
</dbReference>
<reference evidence="4 5" key="1">
    <citation type="submission" date="2019-09" db="EMBL/GenBank/DDBJ databases">
        <title>Bird 10,000 Genomes (B10K) Project - Family phase.</title>
        <authorList>
            <person name="Zhang G."/>
        </authorList>
    </citation>
    <scope>NUCLEOTIDE SEQUENCE [LARGE SCALE GENOMIC DNA]</scope>
    <source>
        <strain evidence="4">B10K-MSB-37135</strain>
        <tissue evidence="4">Heart</tissue>
    </source>
</reference>
<keyword evidence="5" id="KW-1185">Reference proteome</keyword>
<proteinExistence type="predicted"/>
<evidence type="ECO:0000256" key="1">
    <source>
        <dbReference type="ARBA" id="ARBA00022553"/>
    </source>
</evidence>
<feature type="compositionally biased region" description="Basic and acidic residues" evidence="3">
    <location>
        <begin position="104"/>
        <end position="115"/>
    </location>
</feature>
<feature type="region of interest" description="Disordered" evidence="3">
    <location>
        <begin position="63"/>
        <end position="116"/>
    </location>
</feature>
<keyword evidence="1" id="KW-0597">Phosphoprotein</keyword>
<dbReference type="EMBL" id="VWPW01011969">
    <property type="protein sequence ID" value="NWJ03082.1"/>
    <property type="molecule type" value="Genomic_DNA"/>
</dbReference>
<organism evidence="4 5">
    <name type="scientific">Crypturellus undulatus</name>
    <dbReference type="NCBI Taxonomy" id="48396"/>
    <lineage>
        <taxon>Eukaryota</taxon>
        <taxon>Metazoa</taxon>
        <taxon>Chordata</taxon>
        <taxon>Craniata</taxon>
        <taxon>Vertebrata</taxon>
        <taxon>Euteleostomi</taxon>
        <taxon>Archelosauria</taxon>
        <taxon>Archosauria</taxon>
        <taxon>Dinosauria</taxon>
        <taxon>Saurischia</taxon>
        <taxon>Theropoda</taxon>
        <taxon>Coelurosauria</taxon>
        <taxon>Aves</taxon>
        <taxon>Palaeognathae</taxon>
        <taxon>Tinamiformes</taxon>
        <taxon>Tinamidae</taxon>
        <taxon>Crypturellus</taxon>
    </lineage>
</organism>
<dbReference type="AlphaFoldDB" id="A0A7K4LFH7"/>
<keyword evidence="2" id="KW-0053">Apoptosis</keyword>
<sequence>GTMMSSSNDASMEEIPLEDDERDSIEYRILMAYAQQRLPANKYGKLLQKEANVQKSLSLFRKEVETENQGNKDRPSQTKILDAESLQPSSQKKRTQRYVSKYSSFKEREKHEKSPKPLVPQVKLLPRCSTRSFYLPQVQLEGPLEMNHEHLKDEKANVDHIADRLAKLVTSRSQPSPSDVSFRAFTIRGLEKQSKHVTHGSKDEDKDEEKIIQTIVALLRQSGDQLEEKIEKDKTFYQCLVNMLSYTFFERLVDLTLTAVSADSTSETEGQAQCTKAAFALEVATRLTAVDSHPMNVVLGFGVKYLREHFTPWIQYQGGW</sequence>
<feature type="compositionally biased region" description="Polar residues" evidence="3">
    <location>
        <begin position="1"/>
        <end position="10"/>
    </location>
</feature>
<dbReference type="GO" id="GO:2001236">
    <property type="term" value="P:regulation of extrinsic apoptotic signaling pathway"/>
    <property type="evidence" value="ECO:0007669"/>
    <property type="project" value="TreeGrafter"/>
</dbReference>
<evidence type="ECO:0000256" key="2">
    <source>
        <dbReference type="ARBA" id="ARBA00022703"/>
    </source>
</evidence>
<protein>
    <submittedName>
        <fullName evidence="4">B2L14 protein</fullName>
    </submittedName>
</protein>
<dbReference type="GO" id="GO:0006915">
    <property type="term" value="P:apoptotic process"/>
    <property type="evidence" value="ECO:0007669"/>
    <property type="project" value="UniProtKB-KW"/>
</dbReference>
<dbReference type="PROSITE" id="PS50062">
    <property type="entry name" value="BCL2_FAMILY"/>
    <property type="match status" value="1"/>
</dbReference>
<evidence type="ECO:0000313" key="5">
    <source>
        <dbReference type="Proteomes" id="UP000534426"/>
    </source>
</evidence>
<comment type="caution">
    <text evidence="4">The sequence shown here is derived from an EMBL/GenBank/DDBJ whole genome shotgun (WGS) entry which is preliminary data.</text>
</comment>
<feature type="compositionally biased region" description="Basic and acidic residues" evidence="3">
    <location>
        <begin position="63"/>
        <end position="76"/>
    </location>
</feature>
<dbReference type="InterPro" id="IPR002475">
    <property type="entry name" value="Bcl2-like"/>
</dbReference>
<dbReference type="PANTHER" id="PTHR14965:SF1">
    <property type="entry name" value="APOPTOSIS FACILITATOR BCL-2-LIKE PROTEIN 14"/>
    <property type="match status" value="1"/>
</dbReference>
<accession>A0A7K4LFH7</accession>
<feature type="non-terminal residue" evidence="4">
    <location>
        <position position="1"/>
    </location>
</feature>
<feature type="non-terminal residue" evidence="4">
    <location>
        <position position="320"/>
    </location>
</feature>
<dbReference type="InterPro" id="IPR036834">
    <property type="entry name" value="Bcl-2-like_sf"/>
</dbReference>
<name>A0A7K4LFH7_9AVES</name>
<dbReference type="Proteomes" id="UP000534426">
    <property type="component" value="Unassembled WGS sequence"/>
</dbReference>
<dbReference type="SUPFAM" id="SSF56854">
    <property type="entry name" value="Bcl-2 inhibitors of programmed cell death"/>
    <property type="match status" value="1"/>
</dbReference>
<gene>
    <name evidence="4" type="primary">Bcl2l14_1</name>
    <name evidence="4" type="ORF">CRYUND_R10924</name>
</gene>
<evidence type="ECO:0000313" key="4">
    <source>
        <dbReference type="EMBL" id="NWJ03082.1"/>
    </source>
</evidence>
<evidence type="ECO:0000256" key="3">
    <source>
        <dbReference type="SAM" id="MobiDB-lite"/>
    </source>
</evidence>
<feature type="region of interest" description="Disordered" evidence="3">
    <location>
        <begin position="1"/>
        <end position="21"/>
    </location>
</feature>